<dbReference type="AlphaFoldDB" id="A0A2K3QN14"/>
<keyword evidence="2" id="KW-1185">Reference proteome</keyword>
<feature type="non-terminal residue" evidence="1">
    <location>
        <position position="86"/>
    </location>
</feature>
<protein>
    <submittedName>
        <fullName evidence="1">Uncharacterized protein</fullName>
    </submittedName>
</protein>
<comment type="caution">
    <text evidence="1">The sequence shown here is derived from an EMBL/GenBank/DDBJ whole genome shotgun (WGS) entry which is preliminary data.</text>
</comment>
<reference evidence="1 2" key="1">
    <citation type="submission" date="2017-08" db="EMBL/GenBank/DDBJ databases">
        <title>Harnessing the power of phylogenomics to disentangle the directionality and signatures of interkingdom host jumping in the parasitic fungal genus Tolypocladium.</title>
        <authorList>
            <person name="Quandt C.A."/>
            <person name="Patterson W."/>
            <person name="Spatafora J.W."/>
        </authorList>
    </citation>
    <scope>NUCLEOTIDE SEQUENCE [LARGE SCALE GENOMIC DNA]</scope>
    <source>
        <strain evidence="1 2">CBS 113982</strain>
    </source>
</reference>
<dbReference type="OrthoDB" id="4924025at2759"/>
<evidence type="ECO:0000313" key="1">
    <source>
        <dbReference type="EMBL" id="PNY28918.1"/>
    </source>
</evidence>
<name>A0A2K3QN14_9HYPO</name>
<dbReference type="STRING" id="45235.A0A2K3QN14"/>
<proteinExistence type="predicted"/>
<accession>A0A2K3QN14</accession>
<gene>
    <name evidence="1" type="ORF">TCAP_01161</name>
</gene>
<organism evidence="1 2">
    <name type="scientific">Tolypocladium capitatum</name>
    <dbReference type="NCBI Taxonomy" id="45235"/>
    <lineage>
        <taxon>Eukaryota</taxon>
        <taxon>Fungi</taxon>
        <taxon>Dikarya</taxon>
        <taxon>Ascomycota</taxon>
        <taxon>Pezizomycotina</taxon>
        <taxon>Sordariomycetes</taxon>
        <taxon>Hypocreomycetidae</taxon>
        <taxon>Hypocreales</taxon>
        <taxon>Ophiocordycipitaceae</taxon>
        <taxon>Tolypocladium</taxon>
    </lineage>
</organism>
<dbReference type="Proteomes" id="UP000236621">
    <property type="component" value="Unassembled WGS sequence"/>
</dbReference>
<evidence type="ECO:0000313" key="2">
    <source>
        <dbReference type="Proteomes" id="UP000236621"/>
    </source>
</evidence>
<sequence length="86" mass="9548">MMIKVDVAFAASILSRFLTNPSLEHKAAAEQAGRYLYTTRKLMLQFGGTIETQALLISSDASFADDKETRKSSQGYLITLFSRLVL</sequence>
<dbReference type="EMBL" id="NRSZ01000189">
    <property type="protein sequence ID" value="PNY28918.1"/>
    <property type="molecule type" value="Genomic_DNA"/>
</dbReference>